<comment type="caution">
    <text evidence="2">The sequence shown here is derived from an EMBL/GenBank/DDBJ whole genome shotgun (WGS) entry which is preliminary data.</text>
</comment>
<dbReference type="AlphaFoldDB" id="A0A244CEZ5"/>
<gene>
    <name evidence="2" type="ORF">GIX76_08630</name>
    <name evidence="1" type="ORF">GIX79_08750</name>
</gene>
<dbReference type="EMBL" id="WJND01000015">
    <property type="protein sequence ID" value="MRG90042.1"/>
    <property type="molecule type" value="Genomic_DNA"/>
</dbReference>
<organism evidence="2 4">
    <name type="scientific">Limosilactobacillus reuteri</name>
    <name type="common">Lactobacillus reuteri</name>
    <dbReference type="NCBI Taxonomy" id="1598"/>
    <lineage>
        <taxon>Bacteria</taxon>
        <taxon>Bacillati</taxon>
        <taxon>Bacillota</taxon>
        <taxon>Bacilli</taxon>
        <taxon>Lactobacillales</taxon>
        <taxon>Lactobacillaceae</taxon>
        <taxon>Limosilactobacillus</taxon>
    </lineage>
</organism>
<reference evidence="3 4" key="1">
    <citation type="submission" date="2019-11" db="EMBL/GenBank/DDBJ databases">
        <title>Draft genome sequence of 12 host-associated Lactobacillus reuteri rodent strains.</title>
        <authorList>
            <person name="Zhang S."/>
            <person name="Ozcam M."/>
            <person name="Van Pijkeren J.P."/>
        </authorList>
    </citation>
    <scope>NUCLEOTIDE SEQUENCE [LARGE SCALE GENOMIC DNA]</scope>
    <source>
        <strain evidence="1 3">6799jm-1</strain>
        <strain evidence="2 4">N4I</strain>
    </source>
</reference>
<dbReference type="EMBL" id="WJMV01000036">
    <property type="protein sequence ID" value="MRG75830.1"/>
    <property type="molecule type" value="Genomic_DNA"/>
</dbReference>
<evidence type="ECO:0000313" key="1">
    <source>
        <dbReference type="EMBL" id="MRG75830.1"/>
    </source>
</evidence>
<dbReference type="Proteomes" id="UP000460207">
    <property type="component" value="Unassembled WGS sequence"/>
</dbReference>
<sequence length="131" mass="14788">MVSSKGVEPKIKFTGYKVKKLTYGMKIELEKPDFQAKYALTTDKKGAEIEISINFRGKYHQKGQLILAGQFSLAEDLNDEEIKMFVSQNGVAMLYPYARTIVSVITSLDDSNVSVLPTLNFVDMLKRNNDE</sequence>
<dbReference type="Gene3D" id="3.10.420.10">
    <property type="entry name" value="SecB-like"/>
    <property type="match status" value="1"/>
</dbReference>
<dbReference type="Proteomes" id="UP000452188">
    <property type="component" value="Unassembled WGS sequence"/>
</dbReference>
<proteinExistence type="predicted"/>
<name>A0A244CEZ5_LIMRT</name>
<dbReference type="InterPro" id="IPR035958">
    <property type="entry name" value="SecB-like_sf"/>
</dbReference>
<dbReference type="RefSeq" id="WP_003663551.1">
    <property type="nucleotide sequence ID" value="NZ_JAJAOY010000178.1"/>
</dbReference>
<protein>
    <recommendedName>
        <fullName evidence="5">Preprotein translocase subunit SecB</fullName>
    </recommendedName>
</protein>
<evidence type="ECO:0000313" key="3">
    <source>
        <dbReference type="Proteomes" id="UP000452188"/>
    </source>
</evidence>
<evidence type="ECO:0000313" key="4">
    <source>
        <dbReference type="Proteomes" id="UP000460207"/>
    </source>
</evidence>
<evidence type="ECO:0008006" key="5">
    <source>
        <dbReference type="Google" id="ProtNLM"/>
    </source>
</evidence>
<evidence type="ECO:0000313" key="2">
    <source>
        <dbReference type="EMBL" id="MRG90042.1"/>
    </source>
</evidence>
<dbReference type="SUPFAM" id="SSF54611">
    <property type="entry name" value="SecB-like"/>
    <property type="match status" value="1"/>
</dbReference>
<accession>A0A244CEZ5</accession>